<evidence type="ECO:0000313" key="2">
    <source>
        <dbReference type="EMBL" id="MBB4963839.1"/>
    </source>
</evidence>
<accession>A0A7W7SZM3</accession>
<gene>
    <name evidence="2" type="ORF">F4559_001198</name>
</gene>
<name>A0A7W7SZM3_9PSEU</name>
<organism evidence="2 3">
    <name type="scientific">Saccharothrix violaceirubra</name>
    <dbReference type="NCBI Taxonomy" id="413306"/>
    <lineage>
        <taxon>Bacteria</taxon>
        <taxon>Bacillati</taxon>
        <taxon>Actinomycetota</taxon>
        <taxon>Actinomycetes</taxon>
        <taxon>Pseudonocardiales</taxon>
        <taxon>Pseudonocardiaceae</taxon>
        <taxon>Saccharothrix</taxon>
    </lineage>
</organism>
<dbReference type="EMBL" id="JACHJS010000001">
    <property type="protein sequence ID" value="MBB4963839.1"/>
    <property type="molecule type" value="Genomic_DNA"/>
</dbReference>
<feature type="region of interest" description="Disordered" evidence="1">
    <location>
        <begin position="32"/>
        <end position="85"/>
    </location>
</feature>
<evidence type="ECO:0000313" key="3">
    <source>
        <dbReference type="Proteomes" id="UP000542674"/>
    </source>
</evidence>
<comment type="caution">
    <text evidence="2">The sequence shown here is derived from an EMBL/GenBank/DDBJ whole genome shotgun (WGS) entry which is preliminary data.</text>
</comment>
<dbReference type="AlphaFoldDB" id="A0A7W7SZM3"/>
<proteinExistence type="predicted"/>
<dbReference type="RefSeq" id="WP_184666583.1">
    <property type="nucleotide sequence ID" value="NZ_BAABAI010000034.1"/>
</dbReference>
<reference evidence="2 3" key="1">
    <citation type="submission" date="2020-08" db="EMBL/GenBank/DDBJ databases">
        <title>Sequencing the genomes of 1000 actinobacteria strains.</title>
        <authorList>
            <person name="Klenk H.-P."/>
        </authorList>
    </citation>
    <scope>NUCLEOTIDE SEQUENCE [LARGE SCALE GENOMIC DNA]</scope>
    <source>
        <strain evidence="2 3">DSM 45084</strain>
    </source>
</reference>
<dbReference type="Proteomes" id="UP000542674">
    <property type="component" value="Unassembled WGS sequence"/>
</dbReference>
<keyword evidence="3" id="KW-1185">Reference proteome</keyword>
<protein>
    <submittedName>
        <fullName evidence="2">Uncharacterized protein</fullName>
    </submittedName>
</protein>
<evidence type="ECO:0000256" key="1">
    <source>
        <dbReference type="SAM" id="MobiDB-lite"/>
    </source>
</evidence>
<sequence length="85" mass="8628">MSIIRLRDVDGDVHYTEQGSQAARRLLDEGAVDLDAPTTGGEVAADAAPAGPGDDHDPAPADDGPGQRKRAARTADRGAEPPGAA</sequence>